<feature type="transmembrane region" description="Helical" evidence="1">
    <location>
        <begin position="12"/>
        <end position="29"/>
    </location>
</feature>
<organism evidence="2">
    <name type="scientific">marine metagenome</name>
    <dbReference type="NCBI Taxonomy" id="408172"/>
    <lineage>
        <taxon>unclassified sequences</taxon>
        <taxon>metagenomes</taxon>
        <taxon>ecological metagenomes</taxon>
    </lineage>
</organism>
<protein>
    <submittedName>
        <fullName evidence="2">Uncharacterized protein</fullName>
    </submittedName>
</protein>
<evidence type="ECO:0000313" key="2">
    <source>
        <dbReference type="EMBL" id="SVA85915.1"/>
    </source>
</evidence>
<sequence>MEIERVKMFNWVYTLLLLLFCVGVIITTNL</sequence>
<accession>A0A381Z9C9</accession>
<gene>
    <name evidence="2" type="ORF">METZ01_LOCUS138769</name>
</gene>
<name>A0A381Z9C9_9ZZZZ</name>
<dbReference type="AlphaFoldDB" id="A0A381Z9C9"/>
<keyword evidence="1" id="KW-0472">Membrane</keyword>
<keyword evidence="1" id="KW-1133">Transmembrane helix</keyword>
<proteinExistence type="predicted"/>
<evidence type="ECO:0000256" key="1">
    <source>
        <dbReference type="SAM" id="Phobius"/>
    </source>
</evidence>
<keyword evidence="1" id="KW-0812">Transmembrane</keyword>
<dbReference type="EMBL" id="UINC01020465">
    <property type="protein sequence ID" value="SVA85915.1"/>
    <property type="molecule type" value="Genomic_DNA"/>
</dbReference>
<reference evidence="2" key="1">
    <citation type="submission" date="2018-05" db="EMBL/GenBank/DDBJ databases">
        <authorList>
            <person name="Lanie J.A."/>
            <person name="Ng W.-L."/>
            <person name="Kazmierczak K.M."/>
            <person name="Andrzejewski T.M."/>
            <person name="Davidsen T.M."/>
            <person name="Wayne K.J."/>
            <person name="Tettelin H."/>
            <person name="Glass J.I."/>
            <person name="Rusch D."/>
            <person name="Podicherti R."/>
            <person name="Tsui H.-C.T."/>
            <person name="Winkler M.E."/>
        </authorList>
    </citation>
    <scope>NUCLEOTIDE SEQUENCE</scope>
</reference>